<evidence type="ECO:0000256" key="1">
    <source>
        <dbReference type="ARBA" id="ARBA00001946"/>
    </source>
</evidence>
<dbReference type="KEGG" id="esi:Exig_1546"/>
<dbReference type="Pfam" id="PF13419">
    <property type="entry name" value="HAD_2"/>
    <property type="match status" value="1"/>
</dbReference>
<dbReference type="NCBIfam" id="TIGR01549">
    <property type="entry name" value="HAD-SF-IA-v1"/>
    <property type="match status" value="1"/>
</dbReference>
<dbReference type="Gene3D" id="3.40.50.1000">
    <property type="entry name" value="HAD superfamily/HAD-like"/>
    <property type="match status" value="1"/>
</dbReference>
<evidence type="ECO:0000256" key="3">
    <source>
        <dbReference type="ARBA" id="ARBA00022801"/>
    </source>
</evidence>
<dbReference type="eggNOG" id="COG1011">
    <property type="taxonomic scope" value="Bacteria"/>
</dbReference>
<dbReference type="PRINTS" id="PR00413">
    <property type="entry name" value="HADHALOGNASE"/>
</dbReference>
<name>B1YGJ8_EXIS2</name>
<dbReference type="InterPro" id="IPR036412">
    <property type="entry name" value="HAD-like_sf"/>
</dbReference>
<dbReference type="GO" id="GO:0046872">
    <property type="term" value="F:metal ion binding"/>
    <property type="evidence" value="ECO:0007669"/>
    <property type="project" value="UniProtKB-KW"/>
</dbReference>
<dbReference type="Gene3D" id="1.20.120.710">
    <property type="entry name" value="Haloacid dehalogenase hydrolase-like domain"/>
    <property type="match status" value="1"/>
</dbReference>
<dbReference type="HOGENOM" id="CLU_045011_8_3_9"/>
<dbReference type="STRING" id="262543.Exig_1546"/>
<dbReference type="NCBIfam" id="TIGR01509">
    <property type="entry name" value="HAD-SF-IA-v3"/>
    <property type="match status" value="1"/>
</dbReference>
<dbReference type="Proteomes" id="UP000001681">
    <property type="component" value="Chromosome"/>
</dbReference>
<evidence type="ECO:0000313" key="5">
    <source>
        <dbReference type="EMBL" id="ACB61002.1"/>
    </source>
</evidence>
<gene>
    <name evidence="5" type="ordered locus">Exig_1546</name>
</gene>
<dbReference type="InterPro" id="IPR006439">
    <property type="entry name" value="HAD-SF_hydro_IA"/>
</dbReference>
<dbReference type="EMBL" id="CP001022">
    <property type="protein sequence ID" value="ACB61002.1"/>
    <property type="molecule type" value="Genomic_DNA"/>
</dbReference>
<reference evidence="5 6" key="2">
    <citation type="journal article" date="2008" name="BMC Genomics">
        <title>Architecture of thermal adaptation in an Exiguobacterium sibiricum strain isolated from 3 million year old permafrost: a genome and transcriptome approach.</title>
        <authorList>
            <person name="Rodrigues D.F."/>
            <person name="Ivanova N."/>
            <person name="He Z."/>
            <person name="Huebner M."/>
            <person name="Zhou J."/>
            <person name="Tiedje J.M."/>
        </authorList>
    </citation>
    <scope>NUCLEOTIDE SEQUENCE [LARGE SCALE GENOMIC DNA]</scope>
    <source>
        <strain evidence="6">DSM 17290 / CIP 109462 / JCM 13490 / 255-15</strain>
    </source>
</reference>
<dbReference type="AlphaFoldDB" id="B1YGJ8"/>
<comment type="cofactor">
    <cofactor evidence="1">
        <name>Mg(2+)</name>
        <dbReference type="ChEBI" id="CHEBI:18420"/>
    </cofactor>
</comment>
<evidence type="ECO:0000256" key="4">
    <source>
        <dbReference type="ARBA" id="ARBA00022842"/>
    </source>
</evidence>
<accession>B1YGJ8</accession>
<organism evidence="5 6">
    <name type="scientific">Exiguobacterium sibiricum (strain DSM 17290 / CCUG 55495 / CIP 109462 / JCM 13490 / 255-15)</name>
    <dbReference type="NCBI Taxonomy" id="262543"/>
    <lineage>
        <taxon>Bacteria</taxon>
        <taxon>Bacillati</taxon>
        <taxon>Bacillota</taxon>
        <taxon>Bacilli</taxon>
        <taxon>Bacillales</taxon>
        <taxon>Bacillales Family XII. Incertae Sedis</taxon>
        <taxon>Exiguobacterium</taxon>
    </lineage>
</organism>
<dbReference type="PANTHER" id="PTHR46470">
    <property type="entry name" value="N-ACYLNEURAMINATE-9-PHOSPHATASE"/>
    <property type="match status" value="1"/>
</dbReference>
<dbReference type="SUPFAM" id="SSF56784">
    <property type="entry name" value="HAD-like"/>
    <property type="match status" value="1"/>
</dbReference>
<reference evidence="6" key="3">
    <citation type="submission" date="2008-04" db="EMBL/GenBank/DDBJ databases">
        <title>Complete sequence of chromosome of Exiguobacterium sibiricum 255-15.</title>
        <authorList>
            <consortium name="US DOE Joint Genome Institute"/>
            <person name="Copeland A."/>
            <person name="Lucas S."/>
            <person name="Lapidus A."/>
            <person name="Glavina del Rio T."/>
            <person name="Dalin E."/>
            <person name="Tice H."/>
            <person name="Bruce D."/>
            <person name="Goodwin L."/>
            <person name="Pitluck S."/>
            <person name="Kiss H."/>
            <person name="Chertkov O."/>
            <person name="Monk C."/>
            <person name="Brettin T."/>
            <person name="Detter J.C."/>
            <person name="Han C."/>
            <person name="Kuske C.R."/>
            <person name="Schmutz J."/>
            <person name="Larimer F."/>
            <person name="Land M."/>
            <person name="Hauser L."/>
            <person name="Kyrpides N."/>
            <person name="Mikhailova N."/>
            <person name="Vishnivetskaya T."/>
            <person name="Rodrigues D.F."/>
            <person name="Gilichinsky D."/>
            <person name="Tiedje J."/>
            <person name="Richardson P."/>
        </authorList>
    </citation>
    <scope>NUCLEOTIDE SEQUENCE [LARGE SCALE GENOMIC DNA]</scope>
    <source>
        <strain evidence="6">DSM 17290 / CIP 109462 / JCM 13490 / 255-15</strain>
    </source>
</reference>
<dbReference type="SFLD" id="SFLDS00003">
    <property type="entry name" value="Haloacid_Dehalogenase"/>
    <property type="match status" value="1"/>
</dbReference>
<dbReference type="InterPro" id="IPR023214">
    <property type="entry name" value="HAD_sf"/>
</dbReference>
<dbReference type="GO" id="GO:0016791">
    <property type="term" value="F:phosphatase activity"/>
    <property type="evidence" value="ECO:0007669"/>
    <property type="project" value="TreeGrafter"/>
</dbReference>
<dbReference type="RefSeq" id="WP_012370422.1">
    <property type="nucleotide sequence ID" value="NC_010556.1"/>
</dbReference>
<keyword evidence="6" id="KW-1185">Reference proteome</keyword>
<keyword evidence="4" id="KW-0460">Magnesium</keyword>
<dbReference type="SFLD" id="SFLDG01129">
    <property type="entry name" value="C1.5:_HAD__Beta-PGM__Phosphata"/>
    <property type="match status" value="1"/>
</dbReference>
<keyword evidence="3 5" id="KW-0378">Hydrolase</keyword>
<protein>
    <submittedName>
        <fullName evidence="5">HAD-superfamily hydrolase, subfamily IA, variant 1</fullName>
    </submittedName>
</protein>
<proteinExistence type="predicted"/>
<dbReference type="PANTHER" id="PTHR46470:SF2">
    <property type="entry name" value="GLYCERALDEHYDE 3-PHOSPHATE PHOSPHATASE"/>
    <property type="match status" value="1"/>
</dbReference>
<reference evidence="5 6" key="1">
    <citation type="journal article" date="2006" name="Extremophiles">
        <title>Characterization of Exiguobacterium isolates from the Siberian permafrost. Description of Exiguobacterium sibiricum sp. nov.</title>
        <authorList>
            <person name="Rodrigues D.F."/>
            <person name="Goris J."/>
            <person name="Vishnivetskaya T."/>
            <person name="Gilichinsky D."/>
            <person name="Thomashow M.F."/>
            <person name="Tiedje J.M."/>
        </authorList>
    </citation>
    <scope>NUCLEOTIDE SEQUENCE [LARGE SCALE GENOMIC DNA]</scope>
    <source>
        <strain evidence="6">DSM 17290 / CIP 109462 / JCM 13490 / 255-15</strain>
    </source>
</reference>
<evidence type="ECO:0000313" key="6">
    <source>
        <dbReference type="Proteomes" id="UP000001681"/>
    </source>
</evidence>
<dbReference type="InterPro" id="IPR051400">
    <property type="entry name" value="HAD-like_hydrolase"/>
</dbReference>
<dbReference type="InterPro" id="IPR041492">
    <property type="entry name" value="HAD_2"/>
</dbReference>
<dbReference type="GO" id="GO:0044281">
    <property type="term" value="P:small molecule metabolic process"/>
    <property type="evidence" value="ECO:0007669"/>
    <property type="project" value="UniProtKB-ARBA"/>
</dbReference>
<evidence type="ECO:0000256" key="2">
    <source>
        <dbReference type="ARBA" id="ARBA00022723"/>
    </source>
</evidence>
<sequence length="185" mass="20709">MPIQALLFDLDGTLLDREMSLVRFIADQHLRLIAPISNCPADVYQTLFIEWDQRGLVWKDRVYQQLVAHFQLDVSPEVLLDDYLTGFAKTSVLFPGTISLLESLSSSYRLGLITNGRSDLQRSVIEAHGLQHFFDPILISEEVGLSKPEPALFLRPVQAFGLEPEQVLFIGDHPLHDVAAAKAVA</sequence>
<keyword evidence="2" id="KW-0479">Metal-binding</keyword>